<dbReference type="InterPro" id="IPR004013">
    <property type="entry name" value="PHP_dom"/>
</dbReference>
<dbReference type="Pfam" id="PF07733">
    <property type="entry name" value="DNA_pol3_alpha"/>
    <property type="match status" value="1"/>
</dbReference>
<comment type="catalytic activity">
    <reaction evidence="10">
        <text>DNA(n) + a 2'-deoxyribonucleoside 5'-triphosphate = DNA(n+1) + diphosphate</text>
        <dbReference type="Rhea" id="RHEA:22508"/>
        <dbReference type="Rhea" id="RHEA-COMP:17339"/>
        <dbReference type="Rhea" id="RHEA-COMP:17340"/>
        <dbReference type="ChEBI" id="CHEBI:33019"/>
        <dbReference type="ChEBI" id="CHEBI:61560"/>
        <dbReference type="ChEBI" id="CHEBI:173112"/>
        <dbReference type="EC" id="2.7.7.7"/>
    </reaction>
</comment>
<evidence type="ECO:0000256" key="5">
    <source>
        <dbReference type="ARBA" id="ARBA00022679"/>
    </source>
</evidence>
<dbReference type="InterPro" id="IPR029460">
    <property type="entry name" value="DNAPol_HHH"/>
</dbReference>
<comment type="similarity">
    <text evidence="2">Belongs to the DNA polymerase type-C family. DnaE subfamily.</text>
</comment>
<dbReference type="NCBIfam" id="TIGR00594">
    <property type="entry name" value="polc"/>
    <property type="match status" value="1"/>
</dbReference>
<gene>
    <name evidence="12" type="ORF">B1B05_03835</name>
</gene>
<evidence type="ECO:0000256" key="10">
    <source>
        <dbReference type="ARBA" id="ARBA00049244"/>
    </source>
</evidence>
<dbReference type="InterPro" id="IPR040982">
    <property type="entry name" value="DNA_pol3_finger"/>
</dbReference>
<feature type="domain" description="Polymerase/histidinol phosphatase N-terminal" evidence="11">
    <location>
        <begin position="14"/>
        <end position="81"/>
    </location>
</feature>
<keyword evidence="8" id="KW-0239">DNA-directed DNA polymerase</keyword>
<accession>A0ABX4EDZ2</accession>
<dbReference type="Proteomes" id="UP000215545">
    <property type="component" value="Unassembled WGS sequence"/>
</dbReference>
<dbReference type="Pfam" id="PF17657">
    <property type="entry name" value="DNA_pol3_finger"/>
    <property type="match status" value="1"/>
</dbReference>
<dbReference type="Gene3D" id="1.10.150.870">
    <property type="match status" value="1"/>
</dbReference>
<organism evidence="12 13">
    <name type="scientific">Domibacillus enclensis</name>
    <dbReference type="NCBI Taxonomy" id="1017273"/>
    <lineage>
        <taxon>Bacteria</taxon>
        <taxon>Bacillati</taxon>
        <taxon>Bacillota</taxon>
        <taxon>Bacilli</taxon>
        <taxon>Bacillales</taxon>
        <taxon>Bacillaceae</taxon>
        <taxon>Domibacillus</taxon>
    </lineage>
</organism>
<sequence length="1093" mass="121944">MISPKFERRWLVLIHLETETAYSFRAATLTPEAIARKAKEIGSPAVALTDWNNLHAVIPFYLACTSQSIKPIIGMKAEVASHQTDGQSYPLLLYARNQKGFQNLMKISSALQTKAKTGLPLKWLDGYADGLLAVLPGLDGDPSQEAAEHFQRVFSHFYIGLRGDSRERFLLELSKQKNIPPVAIGNVQYENKSGAFASTCLQAIRENRSIEAEEELSEAVYAFTSKAEVESLYKDIPEAVSNTIEVARLCSVEIDFERRLIPAFPLPSGVTADERLKELCLSGLPESSRGYQDRLEYELSVISRMNFSDYFLIVHDFMQFAKKQGMLTGPGRGSAAGSLVAYSLGITAVDPLQYDLLFERFLNPERMTMPDIDIDFPDYRRDEVIQYIAGKYGAVHAAQIVTFGTLSAKAVMRDTARVFGFDTAQLSRLSKLIPSTSGMKLSQVDLNRWRNESPVHERIYQTALQLEGLPRHTSTHAAGMVISEQPLTQYVPIMEGHEGVYLTQYPMEPLERIGLLKMDLLGLRNLTTIERILSSIKRLTGKAIDLTALSLEDPLVFELFGKGKTNGIFQFESEGMKSVLTRLKPNRFEDLVAVNALYRPGPMEQIPLYIKRRHGKEHVRYSHPDLQGILEPTYGIIVYQEQIIQIAVKMAGFTPGQADLLRRAVSKKKKQTLEEERVRFVQGAREKGIEDQTAIDVYDLIVRFADYGFNRSHAVAYSMIGYWLAWLKVHYPAPFLAALIHSHAGNEEKIRQYAAEAKEQNIGFLAPSINTSHYSFQPEDNGIRFGLVPIKGVGQKAASAIITERKNGRYSDLFQFCQRVPADAVSRQVIEALIYAGAMDEWDQDRAVLLASIDAALEHAELNEGDLFEGLGVSFKPKYADAAALPGDLKLEKEKELLGVYVSDHPLAVHRPSLQQAGAVPIADLMKSKKVMTAGLIGEVREIRTKKGEKMAFSSLIDETGEKEMTLFPEIYRKAGELVRKGTAVVAAGSTEERNGRLQFIAQTLEPIESGLQRMLESAQTLYIKLPAGIGESEAAENVYETLQRFPGESSVVIHHERTNETVRLRSTYSITPSEALLTELKAMCGSKNVVLK</sequence>
<dbReference type="Pfam" id="PF14579">
    <property type="entry name" value="HHH_6"/>
    <property type="match status" value="1"/>
</dbReference>
<dbReference type="Gene3D" id="3.20.20.140">
    <property type="entry name" value="Metal-dependent hydrolases"/>
    <property type="match status" value="1"/>
</dbReference>
<dbReference type="SUPFAM" id="SSF89550">
    <property type="entry name" value="PHP domain-like"/>
    <property type="match status" value="1"/>
</dbReference>
<keyword evidence="6" id="KW-0548">Nucleotidyltransferase</keyword>
<evidence type="ECO:0000313" key="12">
    <source>
        <dbReference type="EMBL" id="OXS80616.1"/>
    </source>
</evidence>
<keyword evidence="13" id="KW-1185">Reference proteome</keyword>
<dbReference type="NCBIfam" id="NF004226">
    <property type="entry name" value="PRK05673.1"/>
    <property type="match status" value="1"/>
</dbReference>
<evidence type="ECO:0000256" key="3">
    <source>
        <dbReference type="ARBA" id="ARBA00012417"/>
    </source>
</evidence>
<dbReference type="PANTHER" id="PTHR32294:SF0">
    <property type="entry name" value="DNA POLYMERASE III SUBUNIT ALPHA"/>
    <property type="match status" value="1"/>
</dbReference>
<protein>
    <recommendedName>
        <fullName evidence="4">DNA polymerase III subunit alpha</fullName>
        <ecNumber evidence="3">2.7.7.7</ecNumber>
    </recommendedName>
</protein>
<evidence type="ECO:0000256" key="9">
    <source>
        <dbReference type="ARBA" id="ARBA00025611"/>
    </source>
</evidence>
<evidence type="ECO:0000256" key="6">
    <source>
        <dbReference type="ARBA" id="ARBA00022695"/>
    </source>
</evidence>
<dbReference type="InterPro" id="IPR016195">
    <property type="entry name" value="Pol/histidinol_Pase-like"/>
</dbReference>
<dbReference type="EMBL" id="MWSK01000001">
    <property type="protein sequence ID" value="OXS80616.1"/>
    <property type="molecule type" value="Genomic_DNA"/>
</dbReference>
<evidence type="ECO:0000256" key="2">
    <source>
        <dbReference type="ARBA" id="ARBA00009496"/>
    </source>
</evidence>
<dbReference type="InterPro" id="IPR003141">
    <property type="entry name" value="Pol/His_phosphatase_N"/>
</dbReference>
<dbReference type="SUPFAM" id="SSF160975">
    <property type="entry name" value="AF1531-like"/>
    <property type="match status" value="1"/>
</dbReference>
<dbReference type="Pfam" id="PF01336">
    <property type="entry name" value="tRNA_anti-codon"/>
    <property type="match status" value="1"/>
</dbReference>
<evidence type="ECO:0000256" key="8">
    <source>
        <dbReference type="ARBA" id="ARBA00022932"/>
    </source>
</evidence>
<evidence type="ECO:0000256" key="4">
    <source>
        <dbReference type="ARBA" id="ARBA00019114"/>
    </source>
</evidence>
<evidence type="ECO:0000313" key="13">
    <source>
        <dbReference type="Proteomes" id="UP000215545"/>
    </source>
</evidence>
<dbReference type="InterPro" id="IPR011708">
    <property type="entry name" value="DNA_pol3_alpha_NTPase_dom"/>
</dbReference>
<keyword evidence="7" id="KW-0235">DNA replication</keyword>
<keyword evidence="5" id="KW-0808">Transferase</keyword>
<dbReference type="CDD" id="cd04485">
    <property type="entry name" value="DnaE_OBF"/>
    <property type="match status" value="1"/>
</dbReference>
<dbReference type="SMART" id="SM00481">
    <property type="entry name" value="POLIIIAc"/>
    <property type="match status" value="1"/>
</dbReference>
<dbReference type="InterPro" id="IPR004805">
    <property type="entry name" value="DnaE2/DnaE/PolC"/>
</dbReference>
<dbReference type="Pfam" id="PF02811">
    <property type="entry name" value="PHP"/>
    <property type="match status" value="1"/>
</dbReference>
<reference evidence="13" key="1">
    <citation type="submission" date="2017-03" db="EMBL/GenBank/DDBJ databases">
        <title>Bacillus sp. V-88(T) DSM27956, whole genome shotgun sequencing project.</title>
        <authorList>
            <person name="Dastager S.G."/>
            <person name="Neurgaonkar P.S."/>
            <person name="Dharne M.S."/>
        </authorList>
    </citation>
    <scope>NUCLEOTIDE SEQUENCE [LARGE SCALE GENOMIC DNA]</scope>
    <source>
        <strain evidence="13">DSM 25145</strain>
    </source>
</reference>
<comment type="function">
    <text evidence="9">DNA polymerase III is a complex, multichain enzyme responsible for most of the replicative synthesis in bacteria. This DNA polymerase also exhibits 3' to 5' exonuclease activity. The alpha chain is the DNA polymerase.</text>
</comment>
<comment type="subcellular location">
    <subcellularLocation>
        <location evidence="1">Cytoplasm</location>
    </subcellularLocation>
</comment>
<proteinExistence type="inferred from homology"/>
<evidence type="ECO:0000256" key="7">
    <source>
        <dbReference type="ARBA" id="ARBA00022705"/>
    </source>
</evidence>
<dbReference type="EC" id="2.7.7.7" evidence="3"/>
<dbReference type="PANTHER" id="PTHR32294">
    <property type="entry name" value="DNA POLYMERASE III SUBUNIT ALPHA"/>
    <property type="match status" value="1"/>
</dbReference>
<dbReference type="InterPro" id="IPR004365">
    <property type="entry name" value="NA-bd_OB_tRNA"/>
</dbReference>
<comment type="caution">
    <text evidence="12">The sequence shown here is derived from an EMBL/GenBank/DDBJ whole genome shotgun (WGS) entry which is preliminary data.</text>
</comment>
<dbReference type="InterPro" id="IPR041931">
    <property type="entry name" value="DNA_pol3_alpha_thumb_dom"/>
</dbReference>
<dbReference type="Gene3D" id="1.10.10.1600">
    <property type="entry name" value="Bacterial DNA polymerase III alpha subunit, thumb domain"/>
    <property type="match status" value="1"/>
</dbReference>
<name>A0ABX4EDZ2_9BACI</name>
<evidence type="ECO:0000259" key="11">
    <source>
        <dbReference type="SMART" id="SM00481"/>
    </source>
</evidence>
<evidence type="ECO:0000256" key="1">
    <source>
        <dbReference type="ARBA" id="ARBA00004496"/>
    </source>
</evidence>